<dbReference type="InterPro" id="IPR050232">
    <property type="entry name" value="FBL13/AtMIF1-like"/>
</dbReference>
<feature type="domain" description="FBD" evidence="1">
    <location>
        <begin position="307"/>
        <end position="380"/>
    </location>
</feature>
<evidence type="ECO:0000313" key="5">
    <source>
        <dbReference type="Proteomes" id="UP000467841"/>
    </source>
</evidence>
<reference evidence="2 5" key="1">
    <citation type="submission" date="2020-01" db="EMBL/GenBank/DDBJ databases">
        <authorList>
            <person name="Mishra B."/>
        </authorList>
    </citation>
    <scope>NUCLEOTIDE SEQUENCE [LARGE SCALE GENOMIC DNA]</scope>
</reference>
<name>A0A6D2JIZ3_9BRAS</name>
<sequence length="381" mass="43934">MPNLAFSYKVTNDLERFSDNVSRCLLSREASLLLQSLHLKIKFNVKDYMDYHIGILLGVAFGLQVRELKLQVSPRIFHSLRLFRVPRSLYNCQTLESLKLNQRILIDVPYPVCLKSLRTLHLMVSYKDDESVVNLLSGCSHLENLEVVQSTQPDVKIFTIDVPSLQRLIIKSIGEVVYVIKAPSLKYLKVARYIGFDSIMIGNTPELEEADINTYSKIYDYTLGSLTSVKRLCLVSHSSITYPTGTIFYRLVYLKLPSRTDDWLNLLMFMLNASPKLQVLKLTCQDWSQNEKDGVKVKWSQPKNVPECLLLHLETFVWKGYKQLLEEEKEVVKYTLLNAKRLKRATFSIKGLNSDERIKMVKKLESLVRASKSSCQLRLLE</sequence>
<proteinExistence type="predicted"/>
<dbReference type="EMBL" id="CACVBM020001240">
    <property type="protein sequence ID" value="CAA7041021.1"/>
    <property type="molecule type" value="Genomic_DNA"/>
</dbReference>
<dbReference type="OrthoDB" id="594804at2759"/>
<evidence type="ECO:0000313" key="2">
    <source>
        <dbReference type="EMBL" id="CAA7041021.1"/>
    </source>
</evidence>
<dbReference type="Gene3D" id="3.80.10.10">
    <property type="entry name" value="Ribonuclease Inhibitor"/>
    <property type="match status" value="1"/>
</dbReference>
<dbReference type="PANTHER" id="PTHR31900:SF34">
    <property type="entry name" value="EMB|CAB62440.1-RELATED"/>
    <property type="match status" value="1"/>
</dbReference>
<gene>
    <name evidence="2" type="ORF">MERR_LOCUS28256</name>
    <name evidence="3" type="ORF">MERR_LOCUS29631</name>
    <name evidence="4" type="ORF">MERR_LOCUS33740</name>
</gene>
<dbReference type="Pfam" id="PF08387">
    <property type="entry name" value="FBD"/>
    <property type="match status" value="1"/>
</dbReference>
<dbReference type="AlphaFoldDB" id="A0A6D2JIZ3"/>
<dbReference type="Pfam" id="PF24758">
    <property type="entry name" value="LRR_At5g56370"/>
    <property type="match status" value="1"/>
</dbReference>
<dbReference type="SMART" id="SM00579">
    <property type="entry name" value="FBD"/>
    <property type="match status" value="1"/>
</dbReference>
<dbReference type="PANTHER" id="PTHR31900">
    <property type="entry name" value="F-BOX/RNI SUPERFAMILY PROTEIN-RELATED"/>
    <property type="match status" value="1"/>
</dbReference>
<dbReference type="InterPro" id="IPR006566">
    <property type="entry name" value="FBD"/>
</dbReference>
<dbReference type="InterPro" id="IPR032675">
    <property type="entry name" value="LRR_dom_sf"/>
</dbReference>
<evidence type="ECO:0000313" key="3">
    <source>
        <dbReference type="EMBL" id="CAA7042396.1"/>
    </source>
</evidence>
<evidence type="ECO:0000259" key="1">
    <source>
        <dbReference type="SMART" id="SM00579"/>
    </source>
</evidence>
<dbReference type="EMBL" id="CACVBM020001268">
    <property type="protein sequence ID" value="CAA7042396.1"/>
    <property type="molecule type" value="Genomic_DNA"/>
</dbReference>
<dbReference type="SUPFAM" id="SSF52058">
    <property type="entry name" value="L domain-like"/>
    <property type="match status" value="1"/>
</dbReference>
<keyword evidence="5" id="KW-1185">Reference proteome</keyword>
<organism evidence="2 5">
    <name type="scientific">Microthlaspi erraticum</name>
    <dbReference type="NCBI Taxonomy" id="1685480"/>
    <lineage>
        <taxon>Eukaryota</taxon>
        <taxon>Viridiplantae</taxon>
        <taxon>Streptophyta</taxon>
        <taxon>Embryophyta</taxon>
        <taxon>Tracheophyta</taxon>
        <taxon>Spermatophyta</taxon>
        <taxon>Magnoliopsida</taxon>
        <taxon>eudicotyledons</taxon>
        <taxon>Gunneridae</taxon>
        <taxon>Pentapetalae</taxon>
        <taxon>rosids</taxon>
        <taxon>malvids</taxon>
        <taxon>Brassicales</taxon>
        <taxon>Brassicaceae</taxon>
        <taxon>Coluteocarpeae</taxon>
        <taxon>Microthlaspi</taxon>
    </lineage>
</organism>
<accession>A0A6D2JIZ3</accession>
<dbReference type="InterPro" id="IPR055411">
    <property type="entry name" value="LRR_FXL15/At3g58940/PEG3-like"/>
</dbReference>
<dbReference type="Proteomes" id="UP000467841">
    <property type="component" value="Unassembled WGS sequence"/>
</dbReference>
<dbReference type="EMBL" id="CACVBM020001351">
    <property type="protein sequence ID" value="CAA7046505.1"/>
    <property type="molecule type" value="Genomic_DNA"/>
</dbReference>
<protein>
    <recommendedName>
        <fullName evidence="1">FBD domain-containing protein</fullName>
    </recommendedName>
</protein>
<evidence type="ECO:0000313" key="4">
    <source>
        <dbReference type="EMBL" id="CAA7046505.1"/>
    </source>
</evidence>